<dbReference type="InterPro" id="IPR027417">
    <property type="entry name" value="P-loop_NTPase"/>
</dbReference>
<keyword evidence="2 5" id="KW-0547">Nucleotide-binding</keyword>
<dbReference type="EMBL" id="CP060007">
    <property type="protein sequence ID" value="QNA43541.1"/>
    <property type="molecule type" value="Genomic_DNA"/>
</dbReference>
<evidence type="ECO:0000256" key="2">
    <source>
        <dbReference type="ARBA" id="ARBA00022741"/>
    </source>
</evidence>
<dbReference type="RefSeq" id="WP_182801805.1">
    <property type="nucleotide sequence ID" value="NZ_CP060007.1"/>
</dbReference>
<feature type="binding site" evidence="5">
    <location>
        <begin position="11"/>
        <end position="16"/>
    </location>
    <ligand>
        <name>ATP</name>
        <dbReference type="ChEBI" id="CHEBI:30616"/>
    </ligand>
</feature>
<dbReference type="Gene3D" id="3.40.50.300">
    <property type="entry name" value="P-loop containing nucleotide triphosphate hydrolases"/>
    <property type="match status" value="1"/>
</dbReference>
<sequence>MLKIGLTGGIGSGKSTVAKVLEVLGVPVYYADEAAKELMHSNELLKQQLILHFGKETYFEDGQLNRKHLSSIVFNNKEKLELLNSLVHPATIADAKEWFSKQHSPYVVKEAALLFESGTAEGLDYIIGVTAPIALRIKRVMDRDGVTADEVKRRMANQVDEALKMKLCDFVVHNNEQELLLPLVLALHNELIKRSTEQ</sequence>
<dbReference type="GO" id="GO:0005524">
    <property type="term" value="F:ATP binding"/>
    <property type="evidence" value="ECO:0007669"/>
    <property type="project" value="UniProtKB-UniRule"/>
</dbReference>
<dbReference type="AlphaFoldDB" id="A0A7G5XDI8"/>
<dbReference type="UniPathway" id="UPA00241">
    <property type="reaction ID" value="UER00356"/>
</dbReference>
<evidence type="ECO:0000256" key="6">
    <source>
        <dbReference type="NCBIfam" id="TIGR00152"/>
    </source>
</evidence>
<comment type="function">
    <text evidence="5">Catalyzes the phosphorylation of the 3'-hydroxyl group of dephosphocoenzyme A to form coenzyme A.</text>
</comment>
<evidence type="ECO:0000313" key="7">
    <source>
        <dbReference type="EMBL" id="QNA43541.1"/>
    </source>
</evidence>
<keyword evidence="8" id="KW-1185">Reference proteome</keyword>
<dbReference type="KEGG" id="lacs:H4075_15845"/>
<dbReference type="HAMAP" id="MF_00376">
    <property type="entry name" value="Dephospho_CoA_kinase"/>
    <property type="match status" value="1"/>
</dbReference>
<gene>
    <name evidence="5" type="primary">coaE</name>
    <name evidence="7" type="ORF">H4075_15845</name>
</gene>
<evidence type="ECO:0000256" key="3">
    <source>
        <dbReference type="ARBA" id="ARBA00022840"/>
    </source>
</evidence>
<dbReference type="Proteomes" id="UP000515344">
    <property type="component" value="Chromosome"/>
</dbReference>
<dbReference type="GO" id="GO:0005737">
    <property type="term" value="C:cytoplasm"/>
    <property type="evidence" value="ECO:0007669"/>
    <property type="project" value="UniProtKB-SubCell"/>
</dbReference>
<evidence type="ECO:0000256" key="4">
    <source>
        <dbReference type="ARBA" id="ARBA00022993"/>
    </source>
</evidence>
<keyword evidence="5 7" id="KW-0808">Transferase</keyword>
<comment type="pathway">
    <text evidence="5">Cofactor biosynthesis; coenzyme A biosynthesis; CoA from (R)-pantothenate: step 5/5.</text>
</comment>
<dbReference type="PANTHER" id="PTHR10695:SF46">
    <property type="entry name" value="BIFUNCTIONAL COENZYME A SYNTHASE-RELATED"/>
    <property type="match status" value="1"/>
</dbReference>
<dbReference type="PANTHER" id="PTHR10695">
    <property type="entry name" value="DEPHOSPHO-COA KINASE-RELATED"/>
    <property type="match status" value="1"/>
</dbReference>
<comment type="catalytic activity">
    <reaction evidence="5">
        <text>3'-dephospho-CoA + ATP = ADP + CoA + H(+)</text>
        <dbReference type="Rhea" id="RHEA:18245"/>
        <dbReference type="ChEBI" id="CHEBI:15378"/>
        <dbReference type="ChEBI" id="CHEBI:30616"/>
        <dbReference type="ChEBI" id="CHEBI:57287"/>
        <dbReference type="ChEBI" id="CHEBI:57328"/>
        <dbReference type="ChEBI" id="CHEBI:456216"/>
        <dbReference type="EC" id="2.7.1.24"/>
    </reaction>
</comment>
<evidence type="ECO:0000313" key="8">
    <source>
        <dbReference type="Proteomes" id="UP000515344"/>
    </source>
</evidence>
<organism evidence="7 8">
    <name type="scientific">Lacibacter sediminis</name>
    <dbReference type="NCBI Taxonomy" id="2760713"/>
    <lineage>
        <taxon>Bacteria</taxon>
        <taxon>Pseudomonadati</taxon>
        <taxon>Bacteroidota</taxon>
        <taxon>Chitinophagia</taxon>
        <taxon>Chitinophagales</taxon>
        <taxon>Chitinophagaceae</taxon>
        <taxon>Lacibacter</taxon>
    </lineage>
</organism>
<name>A0A7G5XDI8_9BACT</name>
<keyword evidence="5 7" id="KW-0418">Kinase</keyword>
<dbReference type="InterPro" id="IPR001977">
    <property type="entry name" value="Depp_CoAkinase"/>
</dbReference>
<dbReference type="GO" id="GO:0004140">
    <property type="term" value="F:dephospho-CoA kinase activity"/>
    <property type="evidence" value="ECO:0007669"/>
    <property type="project" value="UniProtKB-UniRule"/>
</dbReference>
<evidence type="ECO:0000256" key="1">
    <source>
        <dbReference type="ARBA" id="ARBA00009018"/>
    </source>
</evidence>
<dbReference type="CDD" id="cd02022">
    <property type="entry name" value="DPCK"/>
    <property type="match status" value="1"/>
</dbReference>
<protein>
    <recommendedName>
        <fullName evidence="5 6">Dephospho-CoA kinase</fullName>
        <ecNumber evidence="5 6">2.7.1.24</ecNumber>
    </recommendedName>
    <alternativeName>
        <fullName evidence="5">Dephosphocoenzyme A kinase</fullName>
    </alternativeName>
</protein>
<dbReference type="GO" id="GO:0015937">
    <property type="term" value="P:coenzyme A biosynthetic process"/>
    <property type="evidence" value="ECO:0007669"/>
    <property type="project" value="UniProtKB-UniRule"/>
</dbReference>
<reference evidence="8" key="1">
    <citation type="submission" date="2020-08" db="EMBL/GenBank/DDBJ databases">
        <title>Lacibacter sp. S13-6-6 genome sequencing.</title>
        <authorList>
            <person name="Jin L."/>
        </authorList>
    </citation>
    <scope>NUCLEOTIDE SEQUENCE [LARGE SCALE GENOMIC DNA]</scope>
    <source>
        <strain evidence="8">S13-6-6</strain>
    </source>
</reference>
<evidence type="ECO:0000256" key="5">
    <source>
        <dbReference type="HAMAP-Rule" id="MF_00376"/>
    </source>
</evidence>
<proteinExistence type="inferred from homology"/>
<dbReference type="SUPFAM" id="SSF52540">
    <property type="entry name" value="P-loop containing nucleoside triphosphate hydrolases"/>
    <property type="match status" value="1"/>
</dbReference>
<keyword evidence="3 5" id="KW-0067">ATP-binding</keyword>
<dbReference type="NCBIfam" id="TIGR00152">
    <property type="entry name" value="dephospho-CoA kinase"/>
    <property type="match status" value="1"/>
</dbReference>
<comment type="subcellular location">
    <subcellularLocation>
        <location evidence="5">Cytoplasm</location>
    </subcellularLocation>
</comment>
<dbReference type="Pfam" id="PF01121">
    <property type="entry name" value="CoaE"/>
    <property type="match status" value="1"/>
</dbReference>
<accession>A0A7G5XDI8</accession>
<dbReference type="EC" id="2.7.1.24" evidence="5 6"/>
<comment type="similarity">
    <text evidence="1 5">Belongs to the CoaE family.</text>
</comment>
<keyword evidence="5" id="KW-0963">Cytoplasm</keyword>
<dbReference type="PROSITE" id="PS51219">
    <property type="entry name" value="DPCK"/>
    <property type="match status" value="1"/>
</dbReference>
<keyword evidence="4 5" id="KW-0173">Coenzyme A biosynthesis</keyword>